<proteinExistence type="inferred from homology"/>
<dbReference type="EMBL" id="LXFE01003940">
    <property type="protein sequence ID" value="OLL22058.1"/>
    <property type="molecule type" value="Genomic_DNA"/>
</dbReference>
<evidence type="ECO:0000256" key="13">
    <source>
        <dbReference type="SAM" id="Phobius"/>
    </source>
</evidence>
<dbReference type="Gene3D" id="2.130.10.10">
    <property type="entry name" value="YVTN repeat-like/Quinoprotein amine dehydrogenase"/>
    <property type="match status" value="2"/>
</dbReference>
<keyword evidence="7 13" id="KW-1133">Transmembrane helix</keyword>
<dbReference type="InterPro" id="IPR036322">
    <property type="entry name" value="WD40_repeat_dom_sf"/>
</dbReference>
<dbReference type="SUPFAM" id="SSF50978">
    <property type="entry name" value="WD40 repeat-like"/>
    <property type="match status" value="1"/>
</dbReference>
<dbReference type="Proteomes" id="UP000186594">
    <property type="component" value="Unassembled WGS sequence"/>
</dbReference>
<comment type="similarity">
    <text evidence="2">Belongs to the Tom20 family.</text>
</comment>
<evidence type="ECO:0000256" key="11">
    <source>
        <dbReference type="ARBA" id="ARBA00040563"/>
    </source>
</evidence>
<accession>A0A1U7LHF4</accession>
<evidence type="ECO:0000313" key="14">
    <source>
        <dbReference type="EMBL" id="OLL22058.1"/>
    </source>
</evidence>
<evidence type="ECO:0000256" key="2">
    <source>
        <dbReference type="ARBA" id="ARBA00005792"/>
    </source>
</evidence>
<dbReference type="AlphaFoldDB" id="A0A1U7LHF4"/>
<dbReference type="OrthoDB" id="7668193at2759"/>
<comment type="subcellular location">
    <subcellularLocation>
        <location evidence="1">Mitochondrion outer membrane</location>
        <topology evidence="1">Single-pass membrane protein</topology>
    </subcellularLocation>
</comment>
<dbReference type="Gene3D" id="1.20.960.10">
    <property type="entry name" value="Mitochondrial outer membrane translocase complex, subunit Tom20 domain"/>
    <property type="match status" value="1"/>
</dbReference>
<dbReference type="SMART" id="SM00320">
    <property type="entry name" value="WD40"/>
    <property type="match status" value="5"/>
</dbReference>
<keyword evidence="5" id="KW-0677">Repeat</keyword>
<evidence type="ECO:0000256" key="8">
    <source>
        <dbReference type="ARBA" id="ARBA00023128"/>
    </source>
</evidence>
<dbReference type="InterPro" id="IPR002056">
    <property type="entry name" value="MAS20"/>
</dbReference>
<feature type="transmembrane region" description="Helical" evidence="13">
    <location>
        <begin position="6"/>
        <end position="27"/>
    </location>
</feature>
<dbReference type="PANTHER" id="PTHR19854">
    <property type="entry name" value="TRANSDUCIN BETA-LIKE 3"/>
    <property type="match status" value="1"/>
</dbReference>
<organism evidence="14 15">
    <name type="scientific">Neolecta irregularis (strain DAH-3)</name>
    <dbReference type="NCBI Taxonomy" id="1198029"/>
    <lineage>
        <taxon>Eukaryota</taxon>
        <taxon>Fungi</taxon>
        <taxon>Dikarya</taxon>
        <taxon>Ascomycota</taxon>
        <taxon>Taphrinomycotina</taxon>
        <taxon>Neolectales</taxon>
        <taxon>Neolectaceae</taxon>
        <taxon>Neolecta</taxon>
    </lineage>
</organism>
<comment type="similarity">
    <text evidence="10">Belongs to the WD repeat ASA1 family.</text>
</comment>
<sequence length="483" mass="55038">MHTSTLVTISAGSLLASIIGYAVYFDYQRRNNSEYRKALYNANKLHRTQQEFLQRKKAEGEKARYRQILQETKTEIASVKTSAERSEAIKNKLQYGEMYALQKKFWDSAKEFYIAMFYMPNPMELLGLLEQQIHPEVLRILQGLISENPQMFLSRVQQSFDASIAMTSLRPPHPKYVFRGHSSSVTSLTIFSDNVLSSDADGWIIVWAITSMRPRIVWKAHDNTILNADFWDQDRIISHGRDHKLFVWKINYLNANVDYPVEGRDNKKPWIIGALDVNALNYCGFSKFMLDEKMYVAIPSAKSEEIDIWMIPDNQLVHGKIKSDTPNGLVMCISLQLQNNTWRIYAGYESGAVIIFEYIQENWSIIYAEKGHQQPVLSVLPLSTIFVTSSADSFLTIHSLSHPPRAINTKRLGQESLSCRGDEKLLVSAGWDGTGRVYHCETGEMLAVLKLPHDGCKAAFWGKAGILLGGKEGRISFWDVYAE</sequence>
<protein>
    <recommendedName>
        <fullName evidence="11">ASTRA-associated protein 1</fullName>
    </recommendedName>
</protein>
<dbReference type="OMA" id="YQRQSMQ"/>
<dbReference type="PROSITE" id="PS50082">
    <property type="entry name" value="WD_REPEATS_2"/>
    <property type="match status" value="1"/>
</dbReference>
<evidence type="ECO:0000256" key="12">
    <source>
        <dbReference type="PROSITE-ProRule" id="PRU00221"/>
    </source>
</evidence>
<dbReference type="GO" id="GO:0006605">
    <property type="term" value="P:protein targeting"/>
    <property type="evidence" value="ECO:0007669"/>
    <property type="project" value="InterPro"/>
</dbReference>
<dbReference type="InterPro" id="IPR023392">
    <property type="entry name" value="Tom20_dom_sf"/>
</dbReference>
<evidence type="ECO:0000256" key="7">
    <source>
        <dbReference type="ARBA" id="ARBA00022989"/>
    </source>
</evidence>
<dbReference type="InterPro" id="IPR015943">
    <property type="entry name" value="WD40/YVTN_repeat-like_dom_sf"/>
</dbReference>
<dbReference type="GO" id="GO:0005742">
    <property type="term" value="C:mitochondrial outer membrane translocase complex"/>
    <property type="evidence" value="ECO:0007669"/>
    <property type="project" value="InterPro"/>
</dbReference>
<dbReference type="SUPFAM" id="SSF47157">
    <property type="entry name" value="Mitochondrial import receptor subunit Tom20"/>
    <property type="match status" value="1"/>
</dbReference>
<evidence type="ECO:0000256" key="3">
    <source>
        <dbReference type="ARBA" id="ARBA00022574"/>
    </source>
</evidence>
<dbReference type="PRINTS" id="PR00351">
    <property type="entry name" value="OM20RECEPTOR"/>
</dbReference>
<evidence type="ECO:0000256" key="10">
    <source>
        <dbReference type="ARBA" id="ARBA00037931"/>
    </source>
</evidence>
<comment type="caution">
    <text evidence="14">The sequence shown here is derived from an EMBL/GenBank/DDBJ whole genome shotgun (WGS) entry which is preliminary data.</text>
</comment>
<keyword evidence="6" id="KW-1000">Mitochondrion outer membrane</keyword>
<reference evidence="14 15" key="1">
    <citation type="submission" date="2016-04" db="EMBL/GenBank/DDBJ databases">
        <title>Evolutionary innovation and constraint leading to complex multicellularity in the Ascomycota.</title>
        <authorList>
            <person name="Cisse O."/>
            <person name="Nguyen A."/>
            <person name="Hewitt D.A."/>
            <person name="Jedd G."/>
            <person name="Stajich J.E."/>
        </authorList>
    </citation>
    <scope>NUCLEOTIDE SEQUENCE [LARGE SCALE GENOMIC DNA]</scope>
    <source>
        <strain evidence="14 15">DAH-3</strain>
    </source>
</reference>
<name>A0A1U7LHF4_NEOID</name>
<keyword evidence="8" id="KW-0496">Mitochondrion</keyword>
<keyword evidence="15" id="KW-1185">Reference proteome</keyword>
<evidence type="ECO:0000256" key="5">
    <source>
        <dbReference type="ARBA" id="ARBA00022737"/>
    </source>
</evidence>
<dbReference type="Pfam" id="PF00400">
    <property type="entry name" value="WD40"/>
    <property type="match status" value="1"/>
</dbReference>
<keyword evidence="9 13" id="KW-0472">Membrane</keyword>
<dbReference type="GO" id="GO:0006886">
    <property type="term" value="P:intracellular protein transport"/>
    <property type="evidence" value="ECO:0007669"/>
    <property type="project" value="InterPro"/>
</dbReference>
<dbReference type="InterPro" id="IPR001680">
    <property type="entry name" value="WD40_rpt"/>
</dbReference>
<evidence type="ECO:0000313" key="15">
    <source>
        <dbReference type="Proteomes" id="UP000186594"/>
    </source>
</evidence>
<keyword evidence="3 12" id="KW-0853">WD repeat</keyword>
<evidence type="ECO:0000256" key="4">
    <source>
        <dbReference type="ARBA" id="ARBA00022692"/>
    </source>
</evidence>
<dbReference type="PANTHER" id="PTHR19854:SF1">
    <property type="entry name" value="GUANINE NUCLEOTIDE-BINDING PROTEIN SUBUNIT BETA-LIKE PROTEIN 1"/>
    <property type="match status" value="1"/>
</dbReference>
<feature type="repeat" description="WD" evidence="12">
    <location>
        <begin position="178"/>
        <end position="217"/>
    </location>
</feature>
<evidence type="ECO:0000256" key="9">
    <source>
        <dbReference type="ARBA" id="ARBA00023136"/>
    </source>
</evidence>
<gene>
    <name evidence="14" type="ORF">NEOLI_002258</name>
</gene>
<dbReference type="Pfam" id="PF02064">
    <property type="entry name" value="MAS20"/>
    <property type="match status" value="1"/>
</dbReference>
<dbReference type="STRING" id="1198029.A0A1U7LHF4"/>
<evidence type="ECO:0000256" key="1">
    <source>
        <dbReference type="ARBA" id="ARBA00004572"/>
    </source>
</evidence>
<keyword evidence="4 13" id="KW-0812">Transmembrane</keyword>
<evidence type="ECO:0000256" key="6">
    <source>
        <dbReference type="ARBA" id="ARBA00022787"/>
    </source>
</evidence>